<dbReference type="AlphaFoldDB" id="A0A0D2MKU7"/>
<organism evidence="1 2">
    <name type="scientific">Monoraphidium neglectum</name>
    <dbReference type="NCBI Taxonomy" id="145388"/>
    <lineage>
        <taxon>Eukaryota</taxon>
        <taxon>Viridiplantae</taxon>
        <taxon>Chlorophyta</taxon>
        <taxon>core chlorophytes</taxon>
        <taxon>Chlorophyceae</taxon>
        <taxon>CS clade</taxon>
        <taxon>Sphaeropleales</taxon>
        <taxon>Selenastraceae</taxon>
        <taxon>Monoraphidium</taxon>
    </lineage>
</organism>
<protein>
    <submittedName>
        <fullName evidence="1">Uncharacterized protein</fullName>
    </submittedName>
</protein>
<keyword evidence="2" id="KW-1185">Reference proteome</keyword>
<accession>A0A0D2MKU7</accession>
<dbReference type="OrthoDB" id="10638257at2759"/>
<dbReference type="GeneID" id="25739677"/>
<evidence type="ECO:0000313" key="1">
    <source>
        <dbReference type="EMBL" id="KIZ01157.1"/>
    </source>
</evidence>
<proteinExistence type="predicted"/>
<name>A0A0D2MKU7_9CHLO</name>
<reference evidence="1 2" key="1">
    <citation type="journal article" date="2013" name="BMC Genomics">
        <title>Reconstruction of the lipid metabolism for the microalga Monoraphidium neglectum from its genome sequence reveals characteristics suitable for biofuel production.</title>
        <authorList>
            <person name="Bogen C."/>
            <person name="Al-Dilaimi A."/>
            <person name="Albersmeier A."/>
            <person name="Wichmann J."/>
            <person name="Grundmann M."/>
            <person name="Rupp O."/>
            <person name="Lauersen K.J."/>
            <person name="Blifernez-Klassen O."/>
            <person name="Kalinowski J."/>
            <person name="Goesmann A."/>
            <person name="Mussgnug J.H."/>
            <person name="Kruse O."/>
        </authorList>
    </citation>
    <scope>NUCLEOTIDE SEQUENCE [LARGE SCALE GENOMIC DNA]</scope>
    <source>
        <strain evidence="1 2">SAG 48.87</strain>
    </source>
</reference>
<evidence type="ECO:0000313" key="2">
    <source>
        <dbReference type="Proteomes" id="UP000054498"/>
    </source>
</evidence>
<dbReference type="Proteomes" id="UP000054498">
    <property type="component" value="Unassembled WGS sequence"/>
</dbReference>
<gene>
    <name evidence="1" type="ORF">MNEG_6801</name>
</gene>
<sequence>MQTRRRAVAAGASAAPPLPQELQSLVLSALLRALEAPDEAEYALYPHRSSFTWLSSSLRRVCTAWRAAADAHPSYARRARLDRLQSLVLANDGAHLLSGARAPAQRRARAACARRLAARVELALPAADATTSGAGSGAGAAAPWKTVPASVVRRMTPGELRGLPHSALLLAVPAGELACPAALAALLRDVALLDARCGAPLVIKLTGGAAAAAAAGSAAAAATVADAAAGAAGVAATAADAAAAGGVAAAGPAASAAAAAEGIPAAGAGAAAVVAAGGGAGGGSSGVGAAGAGAPRTPLPAAAGLSLEAAAEVYRSLPAVAAAVNMEGAPAGGALYFVPTKHGFRRSRPPGAAAAAR</sequence>
<dbReference type="KEGG" id="mng:MNEG_6801"/>
<dbReference type="RefSeq" id="XP_013900176.1">
    <property type="nucleotide sequence ID" value="XM_014044722.1"/>
</dbReference>
<dbReference type="EMBL" id="KK101362">
    <property type="protein sequence ID" value="KIZ01157.1"/>
    <property type="molecule type" value="Genomic_DNA"/>
</dbReference>